<dbReference type="InterPro" id="IPR011623">
    <property type="entry name" value="7TMR_DISM_rcpt_extracell_dom1"/>
</dbReference>
<evidence type="ECO:0000259" key="4">
    <source>
        <dbReference type="Pfam" id="PF07695"/>
    </source>
</evidence>
<keyword evidence="2" id="KW-1133">Transmembrane helix</keyword>
<feature type="chain" id="PRO_5026889912" evidence="3">
    <location>
        <begin position="24"/>
        <end position="624"/>
    </location>
</feature>
<protein>
    <submittedName>
        <fullName evidence="6">Uncharacterized protein</fullName>
    </submittedName>
</protein>
<accession>A0A6J4INE2</accession>
<keyword evidence="2" id="KW-0472">Membrane</keyword>
<keyword evidence="1" id="KW-0175">Coiled coil</keyword>
<evidence type="ECO:0000259" key="5">
    <source>
        <dbReference type="Pfam" id="PF12760"/>
    </source>
</evidence>
<keyword evidence="3" id="KW-0732">Signal</keyword>
<dbReference type="Gene3D" id="2.60.40.2380">
    <property type="match status" value="1"/>
</dbReference>
<gene>
    <name evidence="6" type="ORF">AVDCRST_MAG56-2313</name>
</gene>
<feature type="signal peptide" evidence="3">
    <location>
        <begin position="1"/>
        <end position="23"/>
    </location>
</feature>
<evidence type="ECO:0000256" key="3">
    <source>
        <dbReference type="SAM" id="SignalP"/>
    </source>
</evidence>
<feature type="transmembrane region" description="Helical" evidence="2">
    <location>
        <begin position="362"/>
        <end position="385"/>
    </location>
</feature>
<keyword evidence="2" id="KW-0812">Transmembrane</keyword>
<feature type="transmembrane region" description="Helical" evidence="2">
    <location>
        <begin position="208"/>
        <end position="228"/>
    </location>
</feature>
<evidence type="ECO:0000256" key="1">
    <source>
        <dbReference type="SAM" id="Coils"/>
    </source>
</evidence>
<name>A0A6J4INE2_9SPHI</name>
<feature type="transmembrane region" description="Helical" evidence="2">
    <location>
        <begin position="296"/>
        <end position="318"/>
    </location>
</feature>
<feature type="domain" description="Transposase zinc-ribbon" evidence="5">
    <location>
        <begin position="488"/>
        <end position="532"/>
    </location>
</feature>
<reference evidence="6" key="1">
    <citation type="submission" date="2020-02" db="EMBL/GenBank/DDBJ databases">
        <authorList>
            <person name="Meier V. D."/>
        </authorList>
    </citation>
    <scope>NUCLEOTIDE SEQUENCE</scope>
    <source>
        <strain evidence="6">AVDCRST_MAG56</strain>
    </source>
</reference>
<feature type="domain" description="7TM-DISM receptor extracellular" evidence="4">
    <location>
        <begin position="183"/>
        <end position="382"/>
    </location>
</feature>
<dbReference type="EMBL" id="CADCTQ010000195">
    <property type="protein sequence ID" value="CAA9254981.1"/>
    <property type="molecule type" value="Genomic_DNA"/>
</dbReference>
<sequence>MNQFLHGPLFAFMLLLMIGPVAGTGVTNPITEKDAMTPGHYDLYVDSTGGAGFGDVARLPEGAFRQLPDKRKMTAPGVHYWLRFKIKNLSGNALVLETPREYRTAELYVPAAGGYRKTVFDIYRPWGENEYIFNNPSFALPGVIPDGYFYLHLRSDIRVGLGFWLFEGKLAHNKAVKKLTQVFLVSGVLLLAIIYTLVFLVRLRDRAFFYYLLYLVSLLAFTLTQVGATLPLLKHFTFNFYFITIPYAGMTVSLLLYVDQSLLLKRHLPGFHKLLLGVAALRVLVLLAAIASDLMVLHGTYIDYFCLFPAYLAALVCVRKRFSHARLLFISLTILLVAYTIRTVFKAYIPVSLFEHNQDNEIFFYLFSVLEVILLSFTLTERYLFLRKEKEQSQREIIQYQQQMLEESREKERLKETLNQELETLVDQRTAELQQASEQLRQQAQVITEMNKMLQEDNGKLSQQLVLVNKARLLEHNMSYEAFSHLFPDDDRCLDFVAGLKWQTGFTCRKCGYKKFYEGTRPHSRQCKLCRYSESPTANTLFENVKFSLQKALYILYYAYTTPGPNIHKLSQEIEIREGTCHSFHKKIEQKLQQIKPSLRATMNWTQFILVNPGKAQRTGADEN</sequence>
<proteinExistence type="predicted"/>
<dbReference type="Pfam" id="PF12760">
    <property type="entry name" value="Zn_ribbon_IS1595"/>
    <property type="match status" value="1"/>
</dbReference>
<dbReference type="Pfam" id="PF07695">
    <property type="entry name" value="7TMR-DISM_7TM"/>
    <property type="match status" value="1"/>
</dbReference>
<organism evidence="6">
    <name type="scientific">uncultured Cytophagales bacterium</name>
    <dbReference type="NCBI Taxonomy" id="158755"/>
    <lineage>
        <taxon>Bacteria</taxon>
        <taxon>Pseudomonadati</taxon>
        <taxon>Bacteroidota</taxon>
        <taxon>Sphingobacteriia</taxon>
        <taxon>Sphingobacteriales</taxon>
        <taxon>environmental samples</taxon>
    </lineage>
</organism>
<evidence type="ECO:0000256" key="2">
    <source>
        <dbReference type="SAM" id="Phobius"/>
    </source>
</evidence>
<feature type="transmembrane region" description="Helical" evidence="2">
    <location>
        <begin position="270"/>
        <end position="290"/>
    </location>
</feature>
<feature type="coiled-coil region" evidence="1">
    <location>
        <begin position="383"/>
        <end position="457"/>
    </location>
</feature>
<dbReference type="AlphaFoldDB" id="A0A6J4INE2"/>
<evidence type="ECO:0000313" key="6">
    <source>
        <dbReference type="EMBL" id="CAA9254981.1"/>
    </source>
</evidence>
<feature type="transmembrane region" description="Helical" evidence="2">
    <location>
        <begin position="325"/>
        <end position="342"/>
    </location>
</feature>
<dbReference type="InterPro" id="IPR024442">
    <property type="entry name" value="Transposase_Zn_ribbon"/>
</dbReference>
<feature type="transmembrane region" description="Helical" evidence="2">
    <location>
        <begin position="240"/>
        <end position="258"/>
    </location>
</feature>
<feature type="transmembrane region" description="Helical" evidence="2">
    <location>
        <begin position="182"/>
        <end position="201"/>
    </location>
</feature>